<dbReference type="GO" id="GO:0035091">
    <property type="term" value="F:phosphatidylinositol binding"/>
    <property type="evidence" value="ECO:0007669"/>
    <property type="project" value="TreeGrafter"/>
</dbReference>
<dbReference type="Pfam" id="PF00168">
    <property type="entry name" value="C2"/>
    <property type="match status" value="2"/>
</dbReference>
<dbReference type="CDD" id="cd04050">
    <property type="entry name" value="C2B_Synaptotagmin-like"/>
    <property type="match status" value="1"/>
</dbReference>
<feature type="domain" description="C2" evidence="2">
    <location>
        <begin position="36"/>
        <end position="148"/>
    </location>
</feature>
<dbReference type="PROSITE" id="PS50004">
    <property type="entry name" value="C2"/>
    <property type="match status" value="2"/>
</dbReference>
<organism evidence="3">
    <name type="scientific">Schistocephalus solidus</name>
    <name type="common">Tapeworm</name>
    <dbReference type="NCBI Taxonomy" id="70667"/>
    <lineage>
        <taxon>Eukaryota</taxon>
        <taxon>Metazoa</taxon>
        <taxon>Spiralia</taxon>
        <taxon>Lophotrochozoa</taxon>
        <taxon>Platyhelminthes</taxon>
        <taxon>Cestoda</taxon>
        <taxon>Eucestoda</taxon>
        <taxon>Diphyllobothriidea</taxon>
        <taxon>Diphyllobothriidae</taxon>
        <taxon>Schistocephalus</taxon>
    </lineage>
</organism>
<name>A0A0X3PFH5_SCHSO</name>
<proteinExistence type="predicted"/>
<dbReference type="GO" id="GO:0061817">
    <property type="term" value="P:endoplasmic reticulum-plasma membrane tethering"/>
    <property type="evidence" value="ECO:0007669"/>
    <property type="project" value="InterPro"/>
</dbReference>
<dbReference type="InterPro" id="IPR051634">
    <property type="entry name" value="Extended_Synaptotagmin"/>
</dbReference>
<dbReference type="SMART" id="SM00239">
    <property type="entry name" value="C2"/>
    <property type="match status" value="2"/>
</dbReference>
<sequence length="443" mass="49316">MDTMVTLEGVKRGKVHLKLTWLDLSTIPADLNATKSDSDTSPALKSNSTAYLFVRVEQAKNLSRVKFVQEPSPYCILQLGNNIQNTFVKERTQNPLWESIHHFILSNPEIERLNIEIRDSRTEFLLGTCGIPLKHLMAESDMTVTRPYTLNSATNEGAVLYLHMELRMLVPGRDRRGDGKSRSKSASPNLEQSDSPSRANGQAPPGSDDMLVRQRTVDPRVVTPYEPTAGVMPSASPPSPMPSDESLQDHWEDEDRSFPGPSRSPSPSHQGTSAVERASTMSTISGAPQGVAPPNPSGKLRLTLHYNVDLEILEITVHRIEGLRGVNKHGLADSYVKLILLHSNHADLDDSKKTKVVYGELNPVFEESFDFAIRQQELDFCTLRIEVKQHSKLFSRKSSMPLLGTTSIDLRTLEVGRGCTEWYWLTGFCNLSSRRSRTPSTGP</sequence>
<feature type="domain" description="C2" evidence="2">
    <location>
        <begin position="296"/>
        <end position="423"/>
    </location>
</feature>
<gene>
    <name evidence="3" type="ORF">TR104726</name>
</gene>
<dbReference type="InterPro" id="IPR000008">
    <property type="entry name" value="C2_dom"/>
</dbReference>
<feature type="compositionally biased region" description="Polar residues" evidence="1">
    <location>
        <begin position="269"/>
        <end position="279"/>
    </location>
</feature>
<dbReference type="EMBL" id="GEEE01017209">
    <property type="protein sequence ID" value="JAP46016.1"/>
    <property type="molecule type" value="Transcribed_RNA"/>
</dbReference>
<dbReference type="PANTHER" id="PTHR45761:SF1">
    <property type="entry name" value="EXTENDED SYNAPTOTAGMIN-LIKE PROTEIN 2, ISOFORM C"/>
    <property type="match status" value="1"/>
</dbReference>
<dbReference type="InterPro" id="IPR037749">
    <property type="entry name" value="Ext_Synaptotagmin_C2B"/>
</dbReference>
<evidence type="ECO:0000259" key="2">
    <source>
        <dbReference type="PROSITE" id="PS50004"/>
    </source>
</evidence>
<dbReference type="Gene3D" id="2.60.40.150">
    <property type="entry name" value="C2 domain"/>
    <property type="match status" value="2"/>
</dbReference>
<dbReference type="SUPFAM" id="SSF49562">
    <property type="entry name" value="C2 domain (Calcium/lipid-binding domain, CaLB)"/>
    <property type="match status" value="2"/>
</dbReference>
<feature type="compositionally biased region" description="Polar residues" evidence="1">
    <location>
        <begin position="186"/>
        <end position="200"/>
    </location>
</feature>
<evidence type="ECO:0000313" key="3">
    <source>
        <dbReference type="EMBL" id="JAP46016.1"/>
    </source>
</evidence>
<dbReference type="AlphaFoldDB" id="A0A0X3PFH5"/>
<protein>
    <recommendedName>
        <fullName evidence="2">C2 domain-containing protein</fullName>
    </recommendedName>
</protein>
<evidence type="ECO:0000256" key="1">
    <source>
        <dbReference type="SAM" id="MobiDB-lite"/>
    </source>
</evidence>
<dbReference type="GO" id="GO:0005789">
    <property type="term" value="C:endoplasmic reticulum membrane"/>
    <property type="evidence" value="ECO:0007669"/>
    <property type="project" value="TreeGrafter"/>
</dbReference>
<dbReference type="GO" id="GO:0005509">
    <property type="term" value="F:calcium ion binding"/>
    <property type="evidence" value="ECO:0007669"/>
    <property type="project" value="TreeGrafter"/>
</dbReference>
<dbReference type="GO" id="GO:0005544">
    <property type="term" value="F:calcium-dependent phospholipid binding"/>
    <property type="evidence" value="ECO:0007669"/>
    <property type="project" value="TreeGrafter"/>
</dbReference>
<reference evidence="3" key="1">
    <citation type="submission" date="2016-01" db="EMBL/GenBank/DDBJ databases">
        <title>Reference transcriptome for the parasite Schistocephalus solidus: insights into the molecular evolution of parasitism.</title>
        <authorList>
            <person name="Hebert F.O."/>
            <person name="Grambauer S."/>
            <person name="Barber I."/>
            <person name="Landry C.R."/>
            <person name="Aubin-Horth N."/>
        </authorList>
    </citation>
    <scope>NUCLEOTIDE SEQUENCE</scope>
</reference>
<accession>A0A0X3PFH5</accession>
<feature type="compositionally biased region" description="Low complexity" evidence="1">
    <location>
        <begin position="258"/>
        <end position="268"/>
    </location>
</feature>
<dbReference type="PANTHER" id="PTHR45761">
    <property type="entry name" value="EXTENDED SYNAPTOTAGMIN-LIKE PROTEIN 2, ISOFORM C"/>
    <property type="match status" value="1"/>
</dbReference>
<dbReference type="InterPro" id="IPR035892">
    <property type="entry name" value="C2_domain_sf"/>
</dbReference>
<dbReference type="GO" id="GO:0031210">
    <property type="term" value="F:phosphatidylcholine binding"/>
    <property type="evidence" value="ECO:0007669"/>
    <property type="project" value="TreeGrafter"/>
</dbReference>
<feature type="compositionally biased region" description="Basic and acidic residues" evidence="1">
    <location>
        <begin position="172"/>
        <end position="181"/>
    </location>
</feature>
<dbReference type="GO" id="GO:0006869">
    <property type="term" value="P:lipid transport"/>
    <property type="evidence" value="ECO:0007669"/>
    <property type="project" value="InterPro"/>
</dbReference>
<feature type="region of interest" description="Disordered" evidence="1">
    <location>
        <begin position="172"/>
        <end position="279"/>
    </location>
</feature>
<dbReference type="GO" id="GO:0008429">
    <property type="term" value="F:phosphatidylethanolamine binding"/>
    <property type="evidence" value="ECO:0007669"/>
    <property type="project" value="TreeGrafter"/>
</dbReference>